<dbReference type="SUPFAM" id="SSF52540">
    <property type="entry name" value="P-loop containing nucleoside triphosphate hydrolases"/>
    <property type="match status" value="1"/>
</dbReference>
<comment type="catalytic activity">
    <reaction evidence="9">
        <text>cob(II)yrinate + 2 L-glutamine + 2 ATP + 2 H2O = cob(II)yrinate a,c diamide + 2 L-glutamate + 2 ADP + 2 phosphate + 2 H(+)</text>
        <dbReference type="Rhea" id="RHEA:26289"/>
        <dbReference type="ChEBI" id="CHEBI:15377"/>
        <dbReference type="ChEBI" id="CHEBI:15378"/>
        <dbReference type="ChEBI" id="CHEBI:29985"/>
        <dbReference type="ChEBI" id="CHEBI:30616"/>
        <dbReference type="ChEBI" id="CHEBI:43474"/>
        <dbReference type="ChEBI" id="CHEBI:58359"/>
        <dbReference type="ChEBI" id="CHEBI:58537"/>
        <dbReference type="ChEBI" id="CHEBI:58894"/>
        <dbReference type="ChEBI" id="CHEBI:456216"/>
        <dbReference type="EC" id="6.3.5.11"/>
    </reaction>
</comment>
<dbReference type="Gene3D" id="3.40.50.880">
    <property type="match status" value="1"/>
</dbReference>
<dbReference type="PROSITE" id="PS51274">
    <property type="entry name" value="GATASE_COBBQ"/>
    <property type="match status" value="1"/>
</dbReference>
<protein>
    <recommendedName>
        <fullName evidence="9">Cobyrinate a,c-diamide synthase</fullName>
        <ecNumber evidence="9">6.3.5.11</ecNumber>
    </recommendedName>
    <alternativeName>
        <fullName evidence="9">Cobyrinic acid a,c-diamide synthetase</fullName>
    </alternativeName>
</protein>
<dbReference type="InterPro" id="IPR002586">
    <property type="entry name" value="CobQ/CobB/MinD/ParA_Nub-bd_dom"/>
</dbReference>
<feature type="domain" description="CobB/CobQ-like glutamine amidotransferase" evidence="11">
    <location>
        <begin position="253"/>
        <end position="440"/>
    </location>
</feature>
<dbReference type="InterPro" id="IPR029062">
    <property type="entry name" value="Class_I_gatase-like"/>
</dbReference>
<dbReference type="GO" id="GO:0005524">
    <property type="term" value="F:ATP binding"/>
    <property type="evidence" value="ECO:0007669"/>
    <property type="project" value="UniProtKB-UniRule"/>
</dbReference>
<evidence type="ECO:0000256" key="9">
    <source>
        <dbReference type="HAMAP-Rule" id="MF_00027"/>
    </source>
</evidence>
<dbReference type="OrthoDB" id="9764035at2"/>
<keyword evidence="8 9" id="KW-0315">Glutamine amidotransferase</keyword>
<keyword evidence="5 9" id="KW-0547">Nucleotide-binding</keyword>
<dbReference type="Proteomes" id="UP000182983">
    <property type="component" value="Unassembled WGS sequence"/>
</dbReference>
<dbReference type="EMBL" id="FNWO01000002">
    <property type="protein sequence ID" value="SEH27845.1"/>
    <property type="molecule type" value="Genomic_DNA"/>
</dbReference>
<dbReference type="PANTHER" id="PTHR43873">
    <property type="entry name" value="COBYRINATE A,C-DIAMIDE SYNTHASE"/>
    <property type="match status" value="1"/>
</dbReference>
<evidence type="ECO:0000256" key="5">
    <source>
        <dbReference type="ARBA" id="ARBA00022741"/>
    </source>
</evidence>
<evidence type="ECO:0000313" key="13">
    <source>
        <dbReference type="Proteomes" id="UP000182983"/>
    </source>
</evidence>
<reference evidence="13" key="1">
    <citation type="submission" date="2016-10" db="EMBL/GenBank/DDBJ databases">
        <authorList>
            <person name="Varghese N."/>
            <person name="Submissions S."/>
        </authorList>
    </citation>
    <scope>NUCLEOTIDE SEQUENCE [LARGE SCALE GENOMIC DNA]</scope>
    <source>
        <strain evidence="13">DSM 13234</strain>
    </source>
</reference>
<dbReference type="SUPFAM" id="SSF52317">
    <property type="entry name" value="Class I glutamine amidotransferase-like"/>
    <property type="match status" value="1"/>
</dbReference>
<evidence type="ECO:0000256" key="2">
    <source>
        <dbReference type="ARBA" id="ARBA00006205"/>
    </source>
</evidence>
<evidence type="ECO:0000256" key="3">
    <source>
        <dbReference type="ARBA" id="ARBA00022573"/>
    </source>
</evidence>
<organism evidence="12 13">
    <name type="scientific">Magnetospirillum fulvum</name>
    <name type="common">Rhodospirillum fulvum</name>
    <dbReference type="NCBI Taxonomy" id="1082"/>
    <lineage>
        <taxon>Bacteria</taxon>
        <taxon>Pseudomonadati</taxon>
        <taxon>Pseudomonadota</taxon>
        <taxon>Alphaproteobacteria</taxon>
        <taxon>Rhodospirillales</taxon>
        <taxon>Rhodospirillaceae</taxon>
        <taxon>Magnetospirillum</taxon>
    </lineage>
</organism>
<evidence type="ECO:0000256" key="8">
    <source>
        <dbReference type="ARBA" id="ARBA00022962"/>
    </source>
</evidence>
<feature type="active site" description="Nucleophile" evidence="9">
    <location>
        <position position="336"/>
    </location>
</feature>
<keyword evidence="7 9" id="KW-0460">Magnesium</keyword>
<evidence type="ECO:0000256" key="1">
    <source>
        <dbReference type="ARBA" id="ARBA00001946"/>
    </source>
</evidence>
<comment type="similarity">
    <text evidence="2">Belongs to the CobB/CobQ family. CobQ subfamily.</text>
</comment>
<dbReference type="GO" id="GO:0009236">
    <property type="term" value="P:cobalamin biosynthetic process"/>
    <property type="evidence" value="ECO:0007669"/>
    <property type="project" value="UniProtKB-UniRule"/>
</dbReference>
<comment type="cofactor">
    <cofactor evidence="1 9">
        <name>Mg(2+)</name>
        <dbReference type="ChEBI" id="CHEBI:18420"/>
    </cofactor>
</comment>
<dbReference type="InterPro" id="IPR004484">
    <property type="entry name" value="CbiA/CobB_synth"/>
</dbReference>
<comment type="domain">
    <text evidence="9">Comprises of two domains. The C-terminal domain contains the binding site for glutamine and catalyzes the hydrolysis of this substrate to glutamate and ammonia. The N-terminal domain is anticipated to bind ATP and cobyrinate and catalyzes the ultimate synthesis of the diamide product. The ammonia produced via the glutaminase domain is probably translocated to the adjacent domain via a molecular tunnel, where it reacts with an activated intermediate.</text>
</comment>
<dbReference type="Pfam" id="PF07685">
    <property type="entry name" value="GATase_3"/>
    <property type="match status" value="1"/>
</dbReference>
<dbReference type="EC" id="6.3.5.11" evidence="9"/>
<dbReference type="RefSeq" id="WP_074765428.1">
    <property type="nucleotide sequence ID" value="NZ_FNWO01000002.1"/>
</dbReference>
<feature type="domain" description="CobQ/CobB/MinD/ParA nucleotide binding" evidence="10">
    <location>
        <begin position="10"/>
        <end position="197"/>
    </location>
</feature>
<dbReference type="GO" id="GO:0042242">
    <property type="term" value="F:cobyrinic acid a,c-diamide synthase activity"/>
    <property type="evidence" value="ECO:0007669"/>
    <property type="project" value="UniProtKB-UniRule"/>
</dbReference>
<dbReference type="Gene3D" id="3.40.50.300">
    <property type="entry name" value="P-loop containing nucleotide triphosphate hydrolases"/>
    <property type="match status" value="1"/>
</dbReference>
<comment type="miscellaneous">
    <text evidence="9">The a and c carboxylates of cobyrinate are activated for nucleophilic attack via formation of a phosphorylated intermediate by ATP. CbiA catalyzes first the amidation of the c-carboxylate, and then that of the a-carboxylate.</text>
</comment>
<accession>A0A1H6H119</accession>
<evidence type="ECO:0000256" key="4">
    <source>
        <dbReference type="ARBA" id="ARBA00022598"/>
    </source>
</evidence>
<comment type="pathway">
    <text evidence="9">Cofactor biosynthesis; adenosylcobalamin biosynthesis; cob(II)yrinate a,c-diamide from sirohydrochlorin (anaerobic route): step 10/10.</text>
</comment>
<dbReference type="InterPro" id="IPR011698">
    <property type="entry name" value="GATase_3"/>
</dbReference>
<dbReference type="Pfam" id="PF01656">
    <property type="entry name" value="CbiA"/>
    <property type="match status" value="1"/>
</dbReference>
<dbReference type="UniPathway" id="UPA00148">
    <property type="reaction ID" value="UER00231"/>
</dbReference>
<keyword evidence="3 9" id="KW-0169">Cobalamin biosynthesis</keyword>
<dbReference type="PANTHER" id="PTHR43873:SF1">
    <property type="entry name" value="COBYRINATE A,C-DIAMIDE SYNTHASE"/>
    <property type="match status" value="1"/>
</dbReference>
<evidence type="ECO:0000259" key="11">
    <source>
        <dbReference type="Pfam" id="PF07685"/>
    </source>
</evidence>
<sequence>MTDMGAPGLIVSAPSSGSGKTSVTLGLLRALARRGRRVGSAKVGPDFIDPAFHAAASGQACFNLDGWAMRPATLAGLTARVGAGVDLVVCEGVMGLFDGALTAPGQPDGSTAQLALATGWPVVLVLDGRGMIASAAAVLAGFDRLRPGPGLAGVVFNRVRSSRAQAAIESACRAACPDVALLGFLPPAPALEMKSRHLGLVQACERPDLDAFLDGAAALVEAHLDLDRLCALARPARLTAAAPAVPLPPLGQRIALAADAAFAFAYPATLDGWRAAGAEIVPFSPLADQGPDPAADAVYLPGGYPELHAGLLAGNRRFLGGLRAAADRGAALFGECGGYMVLGRGIEDETGTRHAMAGLLGLESSFARRRLHLGYRRAVLETAGALGAAGAVFRGHEFHYASVLAEEGEPLFAISGADGAGLGRCGLCSGTVAGSFVHLIDRDEGSATPP</sequence>
<keyword evidence="4 9" id="KW-0436">Ligase</keyword>
<dbReference type="HAMAP" id="MF_00027">
    <property type="entry name" value="CobB_CbiA"/>
    <property type="match status" value="1"/>
</dbReference>
<evidence type="ECO:0000256" key="6">
    <source>
        <dbReference type="ARBA" id="ARBA00022840"/>
    </source>
</evidence>
<evidence type="ECO:0000259" key="10">
    <source>
        <dbReference type="Pfam" id="PF01656"/>
    </source>
</evidence>
<dbReference type="NCBIfam" id="NF002204">
    <property type="entry name" value="PRK01077.1"/>
    <property type="match status" value="1"/>
</dbReference>
<gene>
    <name evidence="9" type="primary">cbiA</name>
    <name evidence="12" type="ORF">SAMN04244559_00612</name>
</gene>
<dbReference type="NCBIfam" id="TIGR00379">
    <property type="entry name" value="cobB"/>
    <property type="match status" value="1"/>
</dbReference>
<dbReference type="InterPro" id="IPR027417">
    <property type="entry name" value="P-loop_NTPase"/>
</dbReference>
<comment type="similarity">
    <text evidence="9">Belongs to the CobB/CbiA family.</text>
</comment>
<evidence type="ECO:0000313" key="12">
    <source>
        <dbReference type="EMBL" id="SEH27845.1"/>
    </source>
</evidence>
<name>A0A1H6H119_MAGFU</name>
<dbReference type="AlphaFoldDB" id="A0A1H6H119"/>
<keyword evidence="6 9" id="KW-0067">ATP-binding</keyword>
<evidence type="ECO:0000256" key="7">
    <source>
        <dbReference type="ARBA" id="ARBA00022842"/>
    </source>
</evidence>
<comment type="function">
    <text evidence="9">Catalyzes the ATP-dependent amidation of the two carboxylate groups at positions a and c of cobyrinate, using either L-glutamine or ammonia as the nitrogen source.</text>
</comment>
<keyword evidence="13" id="KW-1185">Reference proteome</keyword>
<feature type="site" description="Increases nucleophilicity of active site Cys" evidence="9">
    <location>
        <position position="438"/>
    </location>
</feature>
<proteinExistence type="inferred from homology"/>